<name>A0A8X6RKK8_TRICX</name>
<keyword evidence="2" id="KW-1185">Reference proteome</keyword>
<dbReference type="EMBL" id="BMAU01021172">
    <property type="protein sequence ID" value="GFX93276.1"/>
    <property type="molecule type" value="Genomic_DNA"/>
</dbReference>
<sequence>MSFTRLGPGRLLQTNCRKDHHTIRNARIQPISSADIQAQVAPSLGTSVCSRTCDGMGAISNNMLSSLVLIRCSMITAQRYIHDILQPHALPLMQQLPGAIFQQDNARPCMTKVSQYCLRTLTTIPGTA</sequence>
<comment type="caution">
    <text evidence="1">The sequence shown here is derived from an EMBL/GenBank/DDBJ whole genome shotgun (WGS) entry which is preliminary data.</text>
</comment>
<dbReference type="GO" id="GO:0003676">
    <property type="term" value="F:nucleic acid binding"/>
    <property type="evidence" value="ECO:0007669"/>
    <property type="project" value="InterPro"/>
</dbReference>
<gene>
    <name evidence="1" type="primary">X975_01314</name>
    <name evidence="1" type="ORF">TNCV_4761551</name>
</gene>
<reference evidence="1" key="1">
    <citation type="submission" date="2020-08" db="EMBL/GenBank/DDBJ databases">
        <title>Multicomponent nature underlies the extraordinary mechanical properties of spider dragline silk.</title>
        <authorList>
            <person name="Kono N."/>
            <person name="Nakamura H."/>
            <person name="Mori M."/>
            <person name="Yoshida Y."/>
            <person name="Ohtoshi R."/>
            <person name="Malay A.D."/>
            <person name="Moran D.A.P."/>
            <person name="Tomita M."/>
            <person name="Numata K."/>
            <person name="Arakawa K."/>
        </authorList>
    </citation>
    <scope>NUCLEOTIDE SEQUENCE</scope>
</reference>
<evidence type="ECO:0000313" key="2">
    <source>
        <dbReference type="Proteomes" id="UP000887159"/>
    </source>
</evidence>
<dbReference type="InterPro" id="IPR036397">
    <property type="entry name" value="RNaseH_sf"/>
</dbReference>
<organism evidence="1 2">
    <name type="scientific">Trichonephila clavipes</name>
    <name type="common">Golden silk orbweaver</name>
    <name type="synonym">Nephila clavipes</name>
    <dbReference type="NCBI Taxonomy" id="2585209"/>
    <lineage>
        <taxon>Eukaryota</taxon>
        <taxon>Metazoa</taxon>
        <taxon>Ecdysozoa</taxon>
        <taxon>Arthropoda</taxon>
        <taxon>Chelicerata</taxon>
        <taxon>Arachnida</taxon>
        <taxon>Araneae</taxon>
        <taxon>Araneomorphae</taxon>
        <taxon>Entelegynae</taxon>
        <taxon>Araneoidea</taxon>
        <taxon>Nephilidae</taxon>
        <taxon>Trichonephila</taxon>
    </lineage>
</organism>
<dbReference type="Proteomes" id="UP000887159">
    <property type="component" value="Unassembled WGS sequence"/>
</dbReference>
<accession>A0A8X6RKK8</accession>
<evidence type="ECO:0000313" key="1">
    <source>
        <dbReference type="EMBL" id="GFX93276.1"/>
    </source>
</evidence>
<proteinExistence type="predicted"/>
<dbReference type="AlphaFoldDB" id="A0A8X6RKK8"/>
<dbReference type="Gene3D" id="3.30.420.10">
    <property type="entry name" value="Ribonuclease H-like superfamily/Ribonuclease H"/>
    <property type="match status" value="1"/>
</dbReference>
<protein>
    <submittedName>
        <fullName evidence="1">Transposable element Tcb1 transposase</fullName>
    </submittedName>
</protein>